<sequence length="183" mass="22092">MKNFKTFLQTNYHYTDYQIKVMDYFIKTCLSEISKFMLMGFFFSYFSAFPYYLYATLILWVLRFCSGGLHCKTYMGCLLFSHTYLVLCILVLPRLYLSTIWELILLLMCIVISYFIAPVPSIYRQHITSNRRKQYRTYLFIFLFIHFIFTFIFSQNQYLTVGFWVIMIHMLQLTIAYAKEVLS</sequence>
<evidence type="ECO:0000256" key="7">
    <source>
        <dbReference type="ARBA" id="ARBA00023136"/>
    </source>
</evidence>
<feature type="transmembrane region" description="Helical" evidence="8">
    <location>
        <begin position="135"/>
        <end position="153"/>
    </location>
</feature>
<dbReference type="GO" id="GO:0006508">
    <property type="term" value="P:proteolysis"/>
    <property type="evidence" value="ECO:0007669"/>
    <property type="project" value="UniProtKB-KW"/>
</dbReference>
<organism evidence="9 10">
    <name type="scientific">Oliverpabstia intestinalis</name>
    <dbReference type="NCBI Taxonomy" id="2606633"/>
    <lineage>
        <taxon>Bacteria</taxon>
        <taxon>Bacillati</taxon>
        <taxon>Bacillota</taxon>
        <taxon>Clostridia</taxon>
        <taxon>Lachnospirales</taxon>
        <taxon>Lachnospiraceae</taxon>
        <taxon>Oliverpabstia</taxon>
    </lineage>
</organism>
<evidence type="ECO:0008006" key="11">
    <source>
        <dbReference type="Google" id="ProtNLM"/>
    </source>
</evidence>
<feature type="transmembrane region" description="Helical" evidence="8">
    <location>
        <begin position="159"/>
        <end position="178"/>
    </location>
</feature>
<keyword evidence="4 8" id="KW-0812">Transmembrane</keyword>
<dbReference type="GO" id="GO:0009372">
    <property type="term" value="P:quorum sensing"/>
    <property type="evidence" value="ECO:0007669"/>
    <property type="project" value="UniProtKB-KW"/>
</dbReference>
<dbReference type="GO" id="GO:0008233">
    <property type="term" value="F:peptidase activity"/>
    <property type="evidence" value="ECO:0007669"/>
    <property type="project" value="UniProtKB-KW"/>
</dbReference>
<keyword evidence="2" id="KW-0673">Quorum sensing</keyword>
<evidence type="ECO:0000256" key="5">
    <source>
        <dbReference type="ARBA" id="ARBA00022801"/>
    </source>
</evidence>
<dbReference type="InterPro" id="IPR006741">
    <property type="entry name" value="AgrB"/>
</dbReference>
<evidence type="ECO:0000313" key="9">
    <source>
        <dbReference type="EMBL" id="MST67571.1"/>
    </source>
</evidence>
<feature type="transmembrane region" description="Helical" evidence="8">
    <location>
        <begin position="74"/>
        <end position="97"/>
    </location>
</feature>
<gene>
    <name evidence="9" type="ORF">FYJ57_12795</name>
</gene>
<dbReference type="EMBL" id="VUMS01000030">
    <property type="protein sequence ID" value="MST67571.1"/>
    <property type="molecule type" value="Genomic_DNA"/>
</dbReference>
<reference evidence="9 10" key="1">
    <citation type="submission" date="2019-08" db="EMBL/GenBank/DDBJ databases">
        <title>In-depth cultivation of the pig gut microbiome towards novel bacterial diversity and tailored functional studies.</title>
        <authorList>
            <person name="Wylensek D."/>
            <person name="Hitch T.C.A."/>
            <person name="Clavel T."/>
        </authorList>
    </citation>
    <scope>NUCLEOTIDE SEQUENCE [LARGE SCALE GENOMIC DNA]</scope>
    <source>
        <strain evidence="9 10">BSM-380-WT-5A</strain>
    </source>
</reference>
<dbReference type="Proteomes" id="UP000440513">
    <property type="component" value="Unassembled WGS sequence"/>
</dbReference>
<accession>A0A7X2P509</accession>
<keyword evidence="10" id="KW-1185">Reference proteome</keyword>
<proteinExistence type="predicted"/>
<evidence type="ECO:0000256" key="4">
    <source>
        <dbReference type="ARBA" id="ARBA00022692"/>
    </source>
</evidence>
<name>A0A7X2P509_9FIRM</name>
<dbReference type="AlphaFoldDB" id="A0A7X2P509"/>
<dbReference type="RefSeq" id="WP_154432940.1">
    <property type="nucleotide sequence ID" value="NZ_VUMS01000030.1"/>
</dbReference>
<keyword evidence="6 8" id="KW-1133">Transmembrane helix</keyword>
<dbReference type="GO" id="GO:0016020">
    <property type="term" value="C:membrane"/>
    <property type="evidence" value="ECO:0007669"/>
    <property type="project" value="InterPro"/>
</dbReference>
<keyword evidence="3" id="KW-0645">Protease</keyword>
<evidence type="ECO:0000313" key="10">
    <source>
        <dbReference type="Proteomes" id="UP000440513"/>
    </source>
</evidence>
<evidence type="ECO:0000256" key="1">
    <source>
        <dbReference type="ARBA" id="ARBA00022475"/>
    </source>
</evidence>
<keyword evidence="1" id="KW-1003">Cell membrane</keyword>
<dbReference type="Pfam" id="PF04647">
    <property type="entry name" value="AgrB"/>
    <property type="match status" value="1"/>
</dbReference>
<keyword evidence="5" id="KW-0378">Hydrolase</keyword>
<evidence type="ECO:0000256" key="8">
    <source>
        <dbReference type="SAM" id="Phobius"/>
    </source>
</evidence>
<protein>
    <recommendedName>
        <fullName evidence="11">Accessory gene regulator B</fullName>
    </recommendedName>
</protein>
<comment type="caution">
    <text evidence="9">The sequence shown here is derived from an EMBL/GenBank/DDBJ whole genome shotgun (WGS) entry which is preliminary data.</text>
</comment>
<dbReference type="SMART" id="SM00793">
    <property type="entry name" value="AgrB"/>
    <property type="match status" value="1"/>
</dbReference>
<evidence type="ECO:0000256" key="3">
    <source>
        <dbReference type="ARBA" id="ARBA00022670"/>
    </source>
</evidence>
<evidence type="ECO:0000256" key="6">
    <source>
        <dbReference type="ARBA" id="ARBA00022989"/>
    </source>
</evidence>
<feature type="transmembrane region" description="Helical" evidence="8">
    <location>
        <begin position="103"/>
        <end position="123"/>
    </location>
</feature>
<feature type="transmembrane region" description="Helical" evidence="8">
    <location>
        <begin position="42"/>
        <end position="62"/>
    </location>
</feature>
<keyword evidence="7 8" id="KW-0472">Membrane</keyword>
<evidence type="ECO:0000256" key="2">
    <source>
        <dbReference type="ARBA" id="ARBA00022654"/>
    </source>
</evidence>